<evidence type="ECO:0000259" key="12">
    <source>
        <dbReference type="PROSITE" id="PS50893"/>
    </source>
</evidence>
<evidence type="ECO:0000256" key="2">
    <source>
        <dbReference type="ARBA" id="ARBA00004202"/>
    </source>
</evidence>
<evidence type="ECO:0000256" key="7">
    <source>
        <dbReference type="ARBA" id="ARBA00022741"/>
    </source>
</evidence>
<feature type="transmembrane region" description="Helical" evidence="11">
    <location>
        <begin position="97"/>
        <end position="123"/>
    </location>
</feature>
<dbReference type="FunFam" id="3.40.50.300:FF:000016">
    <property type="entry name" value="Oligopeptide ABC transporter ATP-binding component"/>
    <property type="match status" value="1"/>
</dbReference>
<reference evidence="14" key="2">
    <citation type="submission" date="2020-09" db="EMBL/GenBank/DDBJ databases">
        <authorList>
            <person name="Sun Q."/>
            <person name="Ohkuma M."/>
        </authorList>
    </citation>
    <scope>NUCLEOTIDE SEQUENCE</scope>
    <source>
        <strain evidence="14">JCM 3086</strain>
    </source>
</reference>
<dbReference type="InterPro" id="IPR050388">
    <property type="entry name" value="ABC_Ni/Peptide_Import"/>
</dbReference>
<comment type="similarity">
    <text evidence="11">Belongs to the binding-protein-dependent transport system permease family.</text>
</comment>
<name>A0A917UNW5_9ACTN</name>
<evidence type="ECO:0000313" key="14">
    <source>
        <dbReference type="EMBL" id="GGJ71294.1"/>
    </source>
</evidence>
<feature type="transmembrane region" description="Helical" evidence="11">
    <location>
        <begin position="31"/>
        <end position="53"/>
    </location>
</feature>
<keyword evidence="9 11" id="KW-1133">Transmembrane helix</keyword>
<feature type="domain" description="ABC transporter" evidence="12">
    <location>
        <begin position="325"/>
        <end position="573"/>
    </location>
</feature>
<dbReference type="InterPro" id="IPR000515">
    <property type="entry name" value="MetI-like"/>
</dbReference>
<dbReference type="NCBIfam" id="TIGR01727">
    <property type="entry name" value="oligo_HPY"/>
    <property type="match status" value="1"/>
</dbReference>
<protein>
    <submittedName>
        <fullName evidence="14">Dipeptide/oligopeptide/nickel ABC transporter ATP-binding protein</fullName>
    </submittedName>
</protein>
<keyword evidence="6 11" id="KW-0812">Transmembrane</keyword>
<evidence type="ECO:0000256" key="4">
    <source>
        <dbReference type="ARBA" id="ARBA00022448"/>
    </source>
</evidence>
<comment type="similarity">
    <text evidence="3">Belongs to the ABC transporter superfamily.</text>
</comment>
<dbReference type="GO" id="GO:0005524">
    <property type="term" value="F:ATP binding"/>
    <property type="evidence" value="ECO:0007669"/>
    <property type="project" value="UniProtKB-KW"/>
</dbReference>
<evidence type="ECO:0000256" key="1">
    <source>
        <dbReference type="ARBA" id="ARBA00004141"/>
    </source>
</evidence>
<dbReference type="SUPFAM" id="SSF161098">
    <property type="entry name" value="MetI-like"/>
    <property type="match status" value="1"/>
</dbReference>
<dbReference type="PANTHER" id="PTHR43297:SF2">
    <property type="entry name" value="DIPEPTIDE TRANSPORT ATP-BINDING PROTEIN DPPD"/>
    <property type="match status" value="1"/>
</dbReference>
<dbReference type="GO" id="GO:0016887">
    <property type="term" value="F:ATP hydrolysis activity"/>
    <property type="evidence" value="ECO:0007669"/>
    <property type="project" value="InterPro"/>
</dbReference>
<dbReference type="CDD" id="cd03257">
    <property type="entry name" value="ABC_NikE_OppD_transporters"/>
    <property type="match status" value="1"/>
</dbReference>
<evidence type="ECO:0000313" key="15">
    <source>
        <dbReference type="Proteomes" id="UP000657574"/>
    </source>
</evidence>
<evidence type="ECO:0000256" key="3">
    <source>
        <dbReference type="ARBA" id="ARBA00005417"/>
    </source>
</evidence>
<sequence>MSIAEADPNGIIQCTPPKSARFLHRLLRRKLAVAGIAYLLALIVTAIVAPIALSHIAGQSAGSLDAVRAQPSLHHHLLGTDELGRDVLDRLFVGTRITLVGVGTAVLVVLAIGVPLGLAAGYFGGWIDRIVTWVSDLLFGMPGIVVVLLVLAVFPYSMLAAMTAFGVLVSPAMIRVVRVSVLPIERELYIAAARAAGLSRPYIIVRHVLPRVSGAIIVQTSVMAGLSLIAQSGLCFLGLLVRSPAPSWGGMVADGLQLIIQDPWLIWPPGILIAVTVLVLGLLGDVSRDALTEAWAAPVRSRRRPVTAAIGDISDEADAGALLSVRGLNVVFQSRGAHTRVVDGVSFDIAPGETLGLVGESGCGKSATAMSIVGLLPGTGQVEAGSIFFGGRDLATLSDRELHQVRGRDIAVISQEPMVSFNPTLRIGRQLAEIVRRHHHVSRAAARSRVLDLLAQVQLPDPAAVAASYPHELSGGMAQRVAIARALAGEPSLVIADEPTTALDVTVQAEILELLRELQANRGMAILLITHDWGVVAEMCQRAVVLYAGQVIEQGPILPVFQEPRHPYTKGLLTANPHGVPSSEALPAIPGTVPAPGQWPIGCRFKDRCVLATGECGDGTIPLEPVGTRREARCLHSAMLEGECA</sequence>
<dbReference type="InterPro" id="IPR017871">
    <property type="entry name" value="ABC_transporter-like_CS"/>
</dbReference>
<dbReference type="PROSITE" id="PS50928">
    <property type="entry name" value="ABC_TM1"/>
    <property type="match status" value="1"/>
</dbReference>
<proteinExistence type="inferred from homology"/>
<dbReference type="InterPro" id="IPR003439">
    <property type="entry name" value="ABC_transporter-like_ATP-bd"/>
</dbReference>
<dbReference type="GO" id="GO:0015833">
    <property type="term" value="P:peptide transport"/>
    <property type="evidence" value="ECO:0007669"/>
    <property type="project" value="InterPro"/>
</dbReference>
<dbReference type="PROSITE" id="PS50893">
    <property type="entry name" value="ABC_TRANSPORTER_2"/>
    <property type="match status" value="1"/>
</dbReference>
<dbReference type="PROSITE" id="PS00211">
    <property type="entry name" value="ABC_TRANSPORTER_1"/>
    <property type="match status" value="1"/>
</dbReference>
<dbReference type="Pfam" id="PF00005">
    <property type="entry name" value="ABC_tran"/>
    <property type="match status" value="1"/>
</dbReference>
<dbReference type="SMART" id="SM00382">
    <property type="entry name" value="AAA"/>
    <property type="match status" value="1"/>
</dbReference>
<dbReference type="Pfam" id="PF08352">
    <property type="entry name" value="oligo_HPY"/>
    <property type="match status" value="1"/>
</dbReference>
<comment type="subcellular location">
    <subcellularLocation>
        <location evidence="11">Cell membrane</location>
        <topology evidence="11">Multi-pass membrane protein</topology>
    </subcellularLocation>
    <subcellularLocation>
        <location evidence="2">Cell membrane</location>
        <topology evidence="2">Peripheral membrane protein</topology>
    </subcellularLocation>
    <subcellularLocation>
        <location evidence="1">Membrane</location>
        <topology evidence="1">Multi-pass membrane protein</topology>
    </subcellularLocation>
</comment>
<dbReference type="InterPro" id="IPR003593">
    <property type="entry name" value="AAA+_ATPase"/>
</dbReference>
<evidence type="ECO:0000256" key="6">
    <source>
        <dbReference type="ARBA" id="ARBA00022692"/>
    </source>
</evidence>
<dbReference type="SUPFAM" id="SSF52540">
    <property type="entry name" value="P-loop containing nucleoside triphosphate hydrolases"/>
    <property type="match status" value="1"/>
</dbReference>
<dbReference type="InterPro" id="IPR027417">
    <property type="entry name" value="P-loop_NTPase"/>
</dbReference>
<keyword evidence="15" id="KW-1185">Reference proteome</keyword>
<evidence type="ECO:0000259" key="13">
    <source>
        <dbReference type="PROSITE" id="PS50928"/>
    </source>
</evidence>
<keyword evidence="5" id="KW-1003">Cell membrane</keyword>
<evidence type="ECO:0000256" key="8">
    <source>
        <dbReference type="ARBA" id="ARBA00022840"/>
    </source>
</evidence>
<dbReference type="Gene3D" id="1.10.3720.10">
    <property type="entry name" value="MetI-like"/>
    <property type="match status" value="1"/>
</dbReference>
<dbReference type="Gene3D" id="3.40.50.300">
    <property type="entry name" value="P-loop containing nucleotide triphosphate hydrolases"/>
    <property type="match status" value="1"/>
</dbReference>
<accession>A0A917UNW5</accession>
<gene>
    <name evidence="14" type="ORF">GCM10010121_097390</name>
</gene>
<dbReference type="PANTHER" id="PTHR43297">
    <property type="entry name" value="OLIGOPEPTIDE TRANSPORT ATP-BINDING PROTEIN APPD"/>
    <property type="match status" value="1"/>
</dbReference>
<evidence type="ECO:0000256" key="9">
    <source>
        <dbReference type="ARBA" id="ARBA00022989"/>
    </source>
</evidence>
<dbReference type="InterPro" id="IPR035906">
    <property type="entry name" value="MetI-like_sf"/>
</dbReference>
<comment type="caution">
    <text evidence="14">The sequence shown here is derived from an EMBL/GenBank/DDBJ whole genome shotgun (WGS) entry which is preliminary data.</text>
</comment>
<dbReference type="GO" id="GO:0005886">
    <property type="term" value="C:plasma membrane"/>
    <property type="evidence" value="ECO:0007669"/>
    <property type="project" value="UniProtKB-SubCell"/>
</dbReference>
<evidence type="ECO:0000256" key="5">
    <source>
        <dbReference type="ARBA" id="ARBA00022475"/>
    </source>
</evidence>
<dbReference type="GO" id="GO:0055085">
    <property type="term" value="P:transmembrane transport"/>
    <property type="evidence" value="ECO:0007669"/>
    <property type="project" value="InterPro"/>
</dbReference>
<keyword evidence="4 11" id="KW-0813">Transport</keyword>
<reference evidence="14" key="1">
    <citation type="journal article" date="2014" name="Int. J. Syst. Evol. Microbiol.">
        <title>Complete genome sequence of Corynebacterium casei LMG S-19264T (=DSM 44701T), isolated from a smear-ripened cheese.</title>
        <authorList>
            <consortium name="US DOE Joint Genome Institute (JGI-PGF)"/>
            <person name="Walter F."/>
            <person name="Albersmeier A."/>
            <person name="Kalinowski J."/>
            <person name="Ruckert C."/>
        </authorList>
    </citation>
    <scope>NUCLEOTIDE SEQUENCE</scope>
    <source>
        <strain evidence="14">JCM 3086</strain>
    </source>
</reference>
<keyword evidence="8 14" id="KW-0067">ATP-binding</keyword>
<feature type="transmembrane region" description="Helical" evidence="11">
    <location>
        <begin position="130"/>
        <end position="152"/>
    </location>
</feature>
<feature type="domain" description="ABC transmembrane type-1" evidence="13">
    <location>
        <begin position="95"/>
        <end position="284"/>
    </location>
</feature>
<dbReference type="EMBL" id="BMQA01000129">
    <property type="protein sequence ID" value="GGJ71294.1"/>
    <property type="molecule type" value="Genomic_DNA"/>
</dbReference>
<dbReference type="CDD" id="cd06261">
    <property type="entry name" value="TM_PBP2"/>
    <property type="match status" value="1"/>
</dbReference>
<dbReference type="Pfam" id="PF00528">
    <property type="entry name" value="BPD_transp_1"/>
    <property type="match status" value="1"/>
</dbReference>
<dbReference type="AlphaFoldDB" id="A0A917UNW5"/>
<organism evidence="14 15">
    <name type="scientific">Streptomyces brasiliensis</name>
    <dbReference type="NCBI Taxonomy" id="1954"/>
    <lineage>
        <taxon>Bacteria</taxon>
        <taxon>Bacillati</taxon>
        <taxon>Actinomycetota</taxon>
        <taxon>Actinomycetes</taxon>
        <taxon>Kitasatosporales</taxon>
        <taxon>Streptomycetaceae</taxon>
        <taxon>Streptomyces</taxon>
    </lineage>
</organism>
<evidence type="ECO:0000256" key="11">
    <source>
        <dbReference type="RuleBase" id="RU363032"/>
    </source>
</evidence>
<keyword evidence="7" id="KW-0547">Nucleotide-binding</keyword>
<keyword evidence="10 11" id="KW-0472">Membrane</keyword>
<evidence type="ECO:0000256" key="10">
    <source>
        <dbReference type="ARBA" id="ARBA00023136"/>
    </source>
</evidence>
<dbReference type="InterPro" id="IPR013563">
    <property type="entry name" value="Oligopep_ABC_C"/>
</dbReference>
<dbReference type="Proteomes" id="UP000657574">
    <property type="component" value="Unassembled WGS sequence"/>
</dbReference>